<dbReference type="RefSeq" id="WP_235055821.1">
    <property type="nucleotide sequence ID" value="NZ_JAKFHA010000021.1"/>
</dbReference>
<evidence type="ECO:0000259" key="2">
    <source>
        <dbReference type="Pfam" id="PF14028"/>
    </source>
</evidence>
<dbReference type="EMBL" id="JAKFHA010000021">
    <property type="protein sequence ID" value="MCF2531152.1"/>
    <property type="molecule type" value="Genomic_DNA"/>
</dbReference>
<feature type="domain" description="Thiopeptide-type bacteriocin biosynthesis" evidence="2">
    <location>
        <begin position="769"/>
        <end position="1019"/>
    </location>
</feature>
<proteinExistence type="predicted"/>
<accession>A0AA41U4T7</accession>
<evidence type="ECO:0000313" key="4">
    <source>
        <dbReference type="Proteomes" id="UP001165378"/>
    </source>
</evidence>
<gene>
    <name evidence="3" type="ORF">LZ495_28590</name>
</gene>
<evidence type="ECO:0000313" key="3">
    <source>
        <dbReference type="EMBL" id="MCF2531152.1"/>
    </source>
</evidence>
<dbReference type="InterPro" id="IPR006827">
    <property type="entry name" value="Lant_deHydtase_N"/>
</dbReference>
<organism evidence="3 4">
    <name type="scientific">Yinghuangia soli</name>
    <dbReference type="NCBI Taxonomy" id="2908204"/>
    <lineage>
        <taxon>Bacteria</taxon>
        <taxon>Bacillati</taxon>
        <taxon>Actinomycetota</taxon>
        <taxon>Actinomycetes</taxon>
        <taxon>Kitasatosporales</taxon>
        <taxon>Streptomycetaceae</taxon>
        <taxon>Yinghuangia</taxon>
    </lineage>
</organism>
<evidence type="ECO:0000259" key="1">
    <source>
        <dbReference type="Pfam" id="PF04738"/>
    </source>
</evidence>
<sequence>MPAARRRTLYHTANTLLVRATANTTPPVASWPDLMAESPADVRRLCAWLRTVWAVEAVAEAVEHASPALADAVAAVCAASAPENGKVRRVALSLTRYLLRLEHRPTPFGLFAGVCPAAFGSSLTVRWGTGHRAVARVGAAWLGDVVEQLEACPVLLARLPLMVNNTAFVRGNLLIVPYPAQTGSARRTGVSMRLTAPLRTALDTAQTPILCGDLQDKLGAEFPAAKPSKVAGLLSDLVGRGALLSSLHAPSTVMSAFGHLMAELHAAKAAEIPAVKELVNQLADVQDLLVEHERAQEAAVRRTVRAGLRRTMTAVSAVAEQPVAVDLITDCSLTLPQSVAREVERAATLLARLTPYPFGTAAWQEWHNRFFERYGVGSVVPVQDAIDPDVGLGFPAGYLDTDSPRPPSLSDRDRRLLSMAQSAALDGAREVVLDDALLGELIDDQATARMQLAQHLELRFHVSAASQEAVDRGDFQIEVVSASRGIGTTTGRFLGLLDPADHEMAAVLDDLPTADPGTLPVQLCFPPLARKDGHVIRVPELLRAVISLGEHRAPADDVIPIDDLAVGCDRRRLFLASIARGCRVEATTLHALDLRAHTPPLARFLADIGRAQTAVVAAFDWGAAARLPFLPRLRQGRIVVSAARWRLDATDLPGPEAAWRDWHQAIHAWRERRRLPRCVLLAEGDQQLRLDLDIDAHLVLLRTALDRTGHAFLVEAGTSDARGWFAGHAHEIVAPLTVAEPATWPAAPPVTATRVLSRDHGHIPGDSPWLLAKLYGHPGRQAEIVADHLPGLWTLWDEPPVWWFMRYKDPRPHLRLRIALPDPTAFGEAAAHVGAWATRLRNNGLLNDLQFATSYPETGRWGSGVLMRAADDVFAADSRVLAVQFAQRSRSHWQALTAANFVAIACAFTGSPEAGMQWLVRFAAADAPGPIDRAVHREAIRLADPSDDWAALRTTPTGPAIVQAWGPRERALRRYRGLLRDEDGLGPDLILDSLLHAHHIRAAGIAKDDERVCVRLARAAALAWTHRAEQG</sequence>
<reference evidence="3" key="1">
    <citation type="submission" date="2022-01" db="EMBL/GenBank/DDBJ databases">
        <title>Genome-Based Taxonomic Classification of the Phylum Actinobacteria.</title>
        <authorList>
            <person name="Gao Y."/>
        </authorList>
    </citation>
    <scope>NUCLEOTIDE SEQUENCE</scope>
    <source>
        <strain evidence="3">KLBMP 8922</strain>
    </source>
</reference>
<dbReference type="Pfam" id="PF04738">
    <property type="entry name" value="Lant_dehydr_N"/>
    <property type="match status" value="1"/>
</dbReference>
<keyword evidence="4" id="KW-1185">Reference proteome</keyword>
<name>A0AA41U4T7_9ACTN</name>
<dbReference type="Proteomes" id="UP001165378">
    <property type="component" value="Unassembled WGS sequence"/>
</dbReference>
<dbReference type="Pfam" id="PF14028">
    <property type="entry name" value="Lant_dehydr_C"/>
    <property type="match status" value="1"/>
</dbReference>
<dbReference type="NCBIfam" id="TIGR03891">
    <property type="entry name" value="thiopep_ocin"/>
    <property type="match status" value="1"/>
</dbReference>
<comment type="caution">
    <text evidence="3">The sequence shown here is derived from an EMBL/GenBank/DDBJ whole genome shotgun (WGS) entry which is preliminary data.</text>
</comment>
<dbReference type="InterPro" id="IPR023809">
    <property type="entry name" value="Thiopep_bacteriocin_synth_dom"/>
</dbReference>
<protein>
    <submittedName>
        <fullName evidence="3">Lantibiotic dehydratase</fullName>
    </submittedName>
</protein>
<dbReference type="AlphaFoldDB" id="A0AA41U4T7"/>
<feature type="domain" description="Lantibiotic dehydratase N-terminal" evidence="1">
    <location>
        <begin position="56"/>
        <end position="701"/>
    </location>
</feature>